<dbReference type="AlphaFoldDB" id="A0ABD5RD95"/>
<gene>
    <name evidence="2" type="ORF">ACFPJ5_13825</name>
</gene>
<keyword evidence="3" id="KW-1185">Reference proteome</keyword>
<accession>A0ABD5RD95</accession>
<proteinExistence type="predicted"/>
<protein>
    <recommendedName>
        <fullName evidence="4">PAP2 superfamily protein</fullName>
    </recommendedName>
</protein>
<comment type="caution">
    <text evidence="2">The sequence shown here is derived from an EMBL/GenBank/DDBJ whole genome shotgun (WGS) entry which is preliminary data.</text>
</comment>
<dbReference type="Gene3D" id="1.10.606.10">
    <property type="entry name" value="Vanadium-containing Chloroperoxidase, domain 2"/>
    <property type="match status" value="1"/>
</dbReference>
<dbReference type="SUPFAM" id="SSF48317">
    <property type="entry name" value="Acid phosphatase/Vanadium-dependent haloperoxidase"/>
    <property type="match status" value="1"/>
</dbReference>
<evidence type="ECO:0008006" key="4">
    <source>
        <dbReference type="Google" id="ProtNLM"/>
    </source>
</evidence>
<feature type="compositionally biased region" description="Low complexity" evidence="1">
    <location>
        <begin position="13"/>
        <end position="23"/>
    </location>
</feature>
<dbReference type="PANTHER" id="PTHR34599">
    <property type="entry name" value="PEROXIDASE-RELATED"/>
    <property type="match status" value="1"/>
</dbReference>
<dbReference type="Proteomes" id="UP001596201">
    <property type="component" value="Unassembled WGS sequence"/>
</dbReference>
<dbReference type="EMBL" id="JBHSKX010000002">
    <property type="protein sequence ID" value="MFC5368010.1"/>
    <property type="molecule type" value="Genomic_DNA"/>
</dbReference>
<dbReference type="RefSeq" id="WP_227230249.1">
    <property type="nucleotide sequence ID" value="NZ_JAJCVJ010000002.1"/>
</dbReference>
<dbReference type="PANTHER" id="PTHR34599:SF1">
    <property type="entry name" value="PHOSPHATIDIC ACID PHOSPHATASE TYPE 2_HALOPEROXIDASE DOMAIN-CONTAINING PROTEIN"/>
    <property type="match status" value="1"/>
</dbReference>
<dbReference type="InterPro" id="IPR016119">
    <property type="entry name" value="Br/Cl_peroxidase_C"/>
</dbReference>
<feature type="region of interest" description="Disordered" evidence="1">
    <location>
        <begin position="1"/>
        <end position="36"/>
    </location>
</feature>
<organism evidence="2 3">
    <name type="scientific">Salinirubrum litoreum</name>
    <dbReference type="NCBI Taxonomy" id="1126234"/>
    <lineage>
        <taxon>Archaea</taxon>
        <taxon>Methanobacteriati</taxon>
        <taxon>Methanobacteriota</taxon>
        <taxon>Stenosarchaea group</taxon>
        <taxon>Halobacteria</taxon>
        <taxon>Halobacteriales</taxon>
        <taxon>Haloferacaceae</taxon>
        <taxon>Salinirubrum</taxon>
    </lineage>
</organism>
<feature type="compositionally biased region" description="Basic and acidic residues" evidence="1">
    <location>
        <begin position="24"/>
        <end position="36"/>
    </location>
</feature>
<evidence type="ECO:0000313" key="2">
    <source>
        <dbReference type="EMBL" id="MFC5368010.1"/>
    </source>
</evidence>
<name>A0ABD5RD95_9EURY</name>
<reference evidence="2 3" key="1">
    <citation type="journal article" date="2019" name="Int. J. Syst. Evol. Microbiol.">
        <title>The Global Catalogue of Microorganisms (GCM) 10K type strain sequencing project: providing services to taxonomists for standard genome sequencing and annotation.</title>
        <authorList>
            <consortium name="The Broad Institute Genomics Platform"/>
            <consortium name="The Broad Institute Genome Sequencing Center for Infectious Disease"/>
            <person name="Wu L."/>
            <person name="Ma J."/>
        </authorList>
    </citation>
    <scope>NUCLEOTIDE SEQUENCE [LARGE SCALE GENOMIC DNA]</scope>
    <source>
        <strain evidence="2 3">CGMCC 1.12237</strain>
    </source>
</reference>
<dbReference type="InterPro" id="IPR052559">
    <property type="entry name" value="V-haloperoxidase"/>
</dbReference>
<evidence type="ECO:0000313" key="3">
    <source>
        <dbReference type="Proteomes" id="UP001596201"/>
    </source>
</evidence>
<sequence length="583" mass="61608">MSDTPRDREDVPAPESSSPSRAPADSRIDTEPGVESDRRRNVLLGLAGGGLLSLLGAGRATGRVVPLQSRDFHDRNRLTDAFKRRLAAARTHLRGEMAVPESNGDDDLPGYYASFTKGLPHAATGEVAASAYESLLAALAGDEAFSAIPLGGERKLVNPEAALSYNTTGYDPHDVAMPPAPAFASDEAGAEMVELYWQALLRDVPLESLEDSPLAMAASAELAGLSGYTGPTAGDGSIPPDLLFRGTLPGDAVGPHLSQFLLAPIPEGDTLTIDQRYRVLAAGADYLTDYDTWLACQNGESPTADEVYTDDRRYVTTGRDLATYVHRDFPYAAYLRAALILLGMGAPFDPANPLAGSGSPGSPSSAPFVDFGGNDVLDAVAGVTVPVQHANWCHKWLVHRRLRPEAYGGRVFRTRSGEGSYPIPATLLDSQAVAETAAQFGTSLLPQAYPEGAPLHPSYPAGHAGIAGAAVTVLKAYFDEDWTLPSPVVPSADGSTLESADATLTVGGELNKLASNVSIGRNWAGIHYRSDAADGLRLGEQVALGYLMDRARSYADTYDFAGFTLTTFDGERVRITAEGVVSA</sequence>
<dbReference type="InterPro" id="IPR036938">
    <property type="entry name" value="PAP2/HPO_sf"/>
</dbReference>
<evidence type="ECO:0000256" key="1">
    <source>
        <dbReference type="SAM" id="MobiDB-lite"/>
    </source>
</evidence>
<feature type="compositionally biased region" description="Basic and acidic residues" evidence="1">
    <location>
        <begin position="1"/>
        <end position="11"/>
    </location>
</feature>